<dbReference type="SMART" id="SM00360">
    <property type="entry name" value="RRM"/>
    <property type="match status" value="1"/>
</dbReference>
<keyword evidence="1" id="KW-0694">RNA-binding</keyword>
<dbReference type="SUPFAM" id="SSF54928">
    <property type="entry name" value="RNA-binding domain, RBD"/>
    <property type="match status" value="1"/>
</dbReference>
<dbReference type="Pfam" id="PF00076">
    <property type="entry name" value="RRM_1"/>
    <property type="match status" value="1"/>
</dbReference>
<dbReference type="AlphaFoldDB" id="A0A6B2LGK8"/>
<dbReference type="GO" id="GO:0003723">
    <property type="term" value="F:RNA binding"/>
    <property type="evidence" value="ECO:0007669"/>
    <property type="project" value="UniProtKB-UniRule"/>
</dbReference>
<organism evidence="4">
    <name type="scientific">Arcella intermedia</name>
    <dbReference type="NCBI Taxonomy" id="1963864"/>
    <lineage>
        <taxon>Eukaryota</taxon>
        <taxon>Amoebozoa</taxon>
        <taxon>Tubulinea</taxon>
        <taxon>Elardia</taxon>
        <taxon>Arcellinida</taxon>
        <taxon>Sphaerothecina</taxon>
        <taxon>Arcellidae</taxon>
        <taxon>Arcella</taxon>
    </lineage>
</organism>
<evidence type="ECO:0000313" key="4">
    <source>
        <dbReference type="EMBL" id="NDV36196.1"/>
    </source>
</evidence>
<accession>A0A6B2LGK8</accession>
<reference evidence="4" key="1">
    <citation type="journal article" date="2020" name="J. Eukaryot. Microbiol.">
        <title>De novo Sequencing, Assembly and Annotation of the Transcriptome for the Free-Living Testate Amoeba Arcella intermedia.</title>
        <authorList>
            <person name="Ribeiro G.M."/>
            <person name="Porfirio-Sousa A.L."/>
            <person name="Maurer-Alcala X.X."/>
            <person name="Katz L.A."/>
            <person name="Lahr D.J.G."/>
        </authorList>
    </citation>
    <scope>NUCLEOTIDE SEQUENCE</scope>
</reference>
<feature type="region of interest" description="Disordered" evidence="2">
    <location>
        <begin position="76"/>
        <end position="229"/>
    </location>
</feature>
<name>A0A6B2LGK8_9EUKA</name>
<dbReference type="PANTHER" id="PTHR48038">
    <property type="entry name" value="RIBONUCLEOPROTEIN RB97D"/>
    <property type="match status" value="1"/>
</dbReference>
<evidence type="ECO:0000256" key="2">
    <source>
        <dbReference type="SAM" id="MobiDB-lite"/>
    </source>
</evidence>
<evidence type="ECO:0000259" key="3">
    <source>
        <dbReference type="PROSITE" id="PS50102"/>
    </source>
</evidence>
<dbReference type="EMBL" id="GIBP01007227">
    <property type="protein sequence ID" value="NDV36196.1"/>
    <property type="molecule type" value="Transcribed_RNA"/>
</dbReference>
<dbReference type="InterPro" id="IPR012677">
    <property type="entry name" value="Nucleotide-bd_a/b_plait_sf"/>
</dbReference>
<feature type="compositionally biased region" description="Basic and acidic residues" evidence="2">
    <location>
        <begin position="118"/>
        <end position="229"/>
    </location>
</feature>
<dbReference type="CDD" id="cd00590">
    <property type="entry name" value="RRM_SF"/>
    <property type="match status" value="1"/>
</dbReference>
<protein>
    <recommendedName>
        <fullName evidence="3">RRM domain-containing protein</fullName>
    </recommendedName>
</protein>
<sequence>MALFVGRLTPSVNERDLDELFGRYGTIKRLNHKGSYAFVTFEDERDAEDAVEALQGHELVGGRINIEWAKQSGRYIRGSGRGDRYRRSPPRFRDRDDDRRRRRSSSRDRDSRRKRSRDRSYSRDRKRSPSYDRDRSRDRDRTERARKDRKSTSRDRSRDRSRDKSRDRSRERSRDNKERERSRDWSRERKKDASASPERASKDKDEGSPKAERLEEPKPGNDGQDKSND</sequence>
<dbReference type="Gene3D" id="3.30.70.330">
    <property type="match status" value="1"/>
</dbReference>
<feature type="domain" description="RRM" evidence="3">
    <location>
        <begin position="1"/>
        <end position="71"/>
    </location>
</feature>
<proteinExistence type="predicted"/>
<dbReference type="PANTHER" id="PTHR48038:SF1">
    <property type="entry name" value="RIBONUCLEOPROTEIN RB97D"/>
    <property type="match status" value="1"/>
</dbReference>
<dbReference type="PROSITE" id="PS50102">
    <property type="entry name" value="RRM"/>
    <property type="match status" value="1"/>
</dbReference>
<dbReference type="InterPro" id="IPR000504">
    <property type="entry name" value="RRM_dom"/>
</dbReference>
<feature type="compositionally biased region" description="Basic and acidic residues" evidence="2">
    <location>
        <begin position="80"/>
        <end position="111"/>
    </location>
</feature>
<dbReference type="InterPro" id="IPR035979">
    <property type="entry name" value="RBD_domain_sf"/>
</dbReference>
<evidence type="ECO:0000256" key="1">
    <source>
        <dbReference type="PROSITE-ProRule" id="PRU00176"/>
    </source>
</evidence>